<evidence type="ECO:0000256" key="2">
    <source>
        <dbReference type="ARBA" id="ARBA00022771"/>
    </source>
</evidence>
<gene>
    <name evidence="7" type="ORF">PG991_010217</name>
</gene>
<dbReference type="PANTHER" id="PTHR45658">
    <property type="entry name" value="GATA TRANSCRIPTION FACTOR"/>
    <property type="match status" value="1"/>
</dbReference>
<dbReference type="InterPro" id="IPR013088">
    <property type="entry name" value="Znf_NHR/GATA"/>
</dbReference>
<evidence type="ECO:0000259" key="6">
    <source>
        <dbReference type="PROSITE" id="PS50114"/>
    </source>
</evidence>
<keyword evidence="1" id="KW-0479">Metal-binding</keyword>
<keyword evidence="8" id="KW-1185">Reference proteome</keyword>
<evidence type="ECO:0000256" key="3">
    <source>
        <dbReference type="ARBA" id="ARBA00022833"/>
    </source>
</evidence>
<comment type="caution">
    <text evidence="7">The sequence shown here is derived from an EMBL/GenBank/DDBJ whole genome shotgun (WGS) entry which is preliminary data.</text>
</comment>
<dbReference type="SUPFAM" id="SSF57716">
    <property type="entry name" value="Glucocorticoid receptor-like (DNA-binding domain)"/>
    <property type="match status" value="1"/>
</dbReference>
<dbReference type="PROSITE" id="PS50114">
    <property type="entry name" value="GATA_ZN_FINGER_2"/>
    <property type="match status" value="1"/>
</dbReference>
<evidence type="ECO:0000256" key="1">
    <source>
        <dbReference type="ARBA" id="ARBA00022723"/>
    </source>
</evidence>
<evidence type="ECO:0000256" key="5">
    <source>
        <dbReference type="SAM" id="MobiDB-lite"/>
    </source>
</evidence>
<feature type="compositionally biased region" description="Polar residues" evidence="5">
    <location>
        <begin position="28"/>
        <end position="46"/>
    </location>
</feature>
<feature type="compositionally biased region" description="Basic residues" evidence="5">
    <location>
        <begin position="135"/>
        <end position="149"/>
    </location>
</feature>
<feature type="domain" description="GATA-type" evidence="6">
    <location>
        <begin position="186"/>
        <end position="215"/>
    </location>
</feature>
<dbReference type="InterPro" id="IPR000679">
    <property type="entry name" value="Znf_GATA"/>
</dbReference>
<reference evidence="7 8" key="1">
    <citation type="submission" date="2023-01" db="EMBL/GenBank/DDBJ databases">
        <title>Analysis of 21 Apiospora genomes using comparative genomics revels a genus with tremendous synthesis potential of carbohydrate active enzymes and secondary metabolites.</title>
        <authorList>
            <person name="Sorensen T."/>
        </authorList>
    </citation>
    <scope>NUCLEOTIDE SEQUENCE [LARGE SCALE GENOMIC DNA]</scope>
    <source>
        <strain evidence="7 8">CBS 20057</strain>
    </source>
</reference>
<dbReference type="SMART" id="SM00401">
    <property type="entry name" value="ZnF_GATA"/>
    <property type="match status" value="1"/>
</dbReference>
<feature type="compositionally biased region" description="Low complexity" evidence="5">
    <location>
        <begin position="1"/>
        <end position="12"/>
    </location>
</feature>
<evidence type="ECO:0000313" key="8">
    <source>
        <dbReference type="Proteomes" id="UP001396898"/>
    </source>
</evidence>
<feature type="region of interest" description="Disordered" evidence="5">
    <location>
        <begin position="135"/>
        <end position="187"/>
    </location>
</feature>
<dbReference type="Gene3D" id="3.30.50.10">
    <property type="entry name" value="Erythroid Transcription Factor GATA-1, subunit A"/>
    <property type="match status" value="1"/>
</dbReference>
<sequence length="226" mass="25246">MASIRQQQQQLPHHQHEHGDPNNAHDLPSSSRRPFLPTPNSTDSLDLSNSILSTIKGDPILIENAVRKLRPGYAYASFEKVHEDTQELLGLIQQTRDGHRHGARSSAYALPSDRDLAALTSTAQGLVNKLQSIRQHRHSTLSRRTRRAHRPCDHYRHPDDTNAAAGGEGGQRFPRPPAVPGTHSPCDDCNRTKTPEWRAGPTGPEALCNVCGLLYAKRLYRMQNRK</sequence>
<protein>
    <recommendedName>
        <fullName evidence="6">GATA-type domain-containing protein</fullName>
    </recommendedName>
</protein>
<proteinExistence type="predicted"/>
<feature type="region of interest" description="Disordered" evidence="5">
    <location>
        <begin position="1"/>
        <end position="46"/>
    </location>
</feature>
<keyword evidence="2 4" id="KW-0863">Zinc-finger</keyword>
<accession>A0ABR1RHU4</accession>
<dbReference type="CDD" id="cd00202">
    <property type="entry name" value="ZnF_GATA"/>
    <property type="match status" value="1"/>
</dbReference>
<organism evidence="7 8">
    <name type="scientific">Apiospora marii</name>
    <dbReference type="NCBI Taxonomy" id="335849"/>
    <lineage>
        <taxon>Eukaryota</taxon>
        <taxon>Fungi</taxon>
        <taxon>Dikarya</taxon>
        <taxon>Ascomycota</taxon>
        <taxon>Pezizomycotina</taxon>
        <taxon>Sordariomycetes</taxon>
        <taxon>Xylariomycetidae</taxon>
        <taxon>Amphisphaeriales</taxon>
        <taxon>Apiosporaceae</taxon>
        <taxon>Apiospora</taxon>
    </lineage>
</organism>
<evidence type="ECO:0000313" key="7">
    <source>
        <dbReference type="EMBL" id="KAK8012842.1"/>
    </source>
</evidence>
<dbReference type="Proteomes" id="UP001396898">
    <property type="component" value="Unassembled WGS sequence"/>
</dbReference>
<dbReference type="InterPro" id="IPR051140">
    <property type="entry name" value="GATA_TF"/>
</dbReference>
<name>A0ABR1RHU4_9PEZI</name>
<keyword evidence="3" id="KW-0862">Zinc</keyword>
<dbReference type="EMBL" id="JAQQWI010000015">
    <property type="protein sequence ID" value="KAK8012842.1"/>
    <property type="molecule type" value="Genomic_DNA"/>
</dbReference>
<dbReference type="Pfam" id="PF00320">
    <property type="entry name" value="GATA"/>
    <property type="match status" value="1"/>
</dbReference>
<feature type="compositionally biased region" description="Basic and acidic residues" evidence="5">
    <location>
        <begin position="150"/>
        <end position="160"/>
    </location>
</feature>
<evidence type="ECO:0000256" key="4">
    <source>
        <dbReference type="PROSITE-ProRule" id="PRU00094"/>
    </source>
</evidence>